<proteinExistence type="predicted"/>
<accession>A0ACC3C6A7</accession>
<reference evidence="1" key="1">
    <citation type="submission" date="2019-11" db="EMBL/GenBank/DDBJ databases">
        <title>Nori genome reveals adaptations in red seaweeds to the harsh intertidal environment.</title>
        <authorList>
            <person name="Wang D."/>
            <person name="Mao Y."/>
        </authorList>
    </citation>
    <scope>NUCLEOTIDE SEQUENCE</scope>
    <source>
        <tissue evidence="1">Gametophyte</tissue>
    </source>
</reference>
<comment type="caution">
    <text evidence="1">The sequence shown here is derived from an EMBL/GenBank/DDBJ whole genome shotgun (WGS) entry which is preliminary data.</text>
</comment>
<evidence type="ECO:0000313" key="2">
    <source>
        <dbReference type="Proteomes" id="UP000798662"/>
    </source>
</evidence>
<name>A0ACC3C6A7_PYRYE</name>
<dbReference type="Proteomes" id="UP000798662">
    <property type="component" value="Chromosome 2"/>
</dbReference>
<gene>
    <name evidence="1" type="ORF">I4F81_008056</name>
</gene>
<protein>
    <submittedName>
        <fullName evidence="1">Uncharacterized protein</fullName>
    </submittedName>
</protein>
<dbReference type="EMBL" id="CM020619">
    <property type="protein sequence ID" value="KAK1865526.1"/>
    <property type="molecule type" value="Genomic_DNA"/>
</dbReference>
<keyword evidence="2" id="KW-1185">Reference proteome</keyword>
<evidence type="ECO:0000313" key="1">
    <source>
        <dbReference type="EMBL" id="KAK1865526.1"/>
    </source>
</evidence>
<sequence length="179" mass="17612">MRAALTPGGCGAHQRCGDTGTRRGGGSGSGLGVPVVAAQEPGWRGPRRRSAAAWTPRPVAHPPFRAPPTLPPTLPPGESLLSSLPPLRTAPAAAGRGRTPPAMAAATTPPIAAAVAAAPSPPASMPMVWGAAAVASVSIGGVKGGARAPQPSTTPPPRTILSRQSPHPAVEIQSTAVGA</sequence>
<organism evidence="1 2">
    <name type="scientific">Pyropia yezoensis</name>
    <name type="common">Susabi-nori</name>
    <name type="synonym">Porphyra yezoensis</name>
    <dbReference type="NCBI Taxonomy" id="2788"/>
    <lineage>
        <taxon>Eukaryota</taxon>
        <taxon>Rhodophyta</taxon>
        <taxon>Bangiophyceae</taxon>
        <taxon>Bangiales</taxon>
        <taxon>Bangiaceae</taxon>
        <taxon>Pyropia</taxon>
    </lineage>
</organism>